<dbReference type="Gene3D" id="6.10.340.10">
    <property type="match status" value="1"/>
</dbReference>
<dbReference type="Pfam" id="PF00512">
    <property type="entry name" value="HisKA"/>
    <property type="match status" value="1"/>
</dbReference>
<dbReference type="InterPro" id="IPR036097">
    <property type="entry name" value="HisK_dim/P_sf"/>
</dbReference>
<dbReference type="InterPro" id="IPR050736">
    <property type="entry name" value="Sensor_HK_Regulatory"/>
</dbReference>
<dbReference type="InterPro" id="IPR005467">
    <property type="entry name" value="His_kinase_dom"/>
</dbReference>
<keyword evidence="6 10" id="KW-0812">Transmembrane</keyword>
<evidence type="ECO:0000256" key="4">
    <source>
        <dbReference type="ARBA" id="ARBA00022553"/>
    </source>
</evidence>
<feature type="transmembrane region" description="Helical" evidence="10">
    <location>
        <begin position="302"/>
        <end position="322"/>
    </location>
</feature>
<keyword evidence="8 10" id="KW-1133">Transmembrane helix</keyword>
<dbReference type="SMART" id="SM00304">
    <property type="entry name" value="HAMP"/>
    <property type="match status" value="1"/>
</dbReference>
<evidence type="ECO:0000256" key="9">
    <source>
        <dbReference type="ARBA" id="ARBA00023012"/>
    </source>
</evidence>
<dbReference type="Gene3D" id="1.10.287.130">
    <property type="match status" value="1"/>
</dbReference>
<dbReference type="RefSeq" id="WP_264249796.1">
    <property type="nucleotide sequence ID" value="NZ_CP107567.1"/>
</dbReference>
<evidence type="ECO:0000259" key="11">
    <source>
        <dbReference type="PROSITE" id="PS50109"/>
    </source>
</evidence>
<sequence>MTSRIPLRHTLLARLLATSVLIAMCSIAATTWFAVRITTRAIEQEQGQVLADDAAIQDELTGYAATHADWSGVGPVLDRLARRTDQRIALTTEAHRVIADTAAEATALPRRASAAIDPLRAESASGTGRVEGYRIDPRAVGPYRLPAEERSALHKIAKKMSLCLRDFRIDVRVAESSSGRPSLEPAQDDGPLDMAECDYGELSEPTATEERALKRLDTLVKQCLAEQELPVTEIFRIQPDLTWVSKEITDQKSKKAVDECVDDSRRTQLDPYVAPPALLYLASADADTAPLFDLSKGNTVRLVGVTGAVLALTVAVTAAVAIRLVRPLRALTDAAQRSGEEYVTVPVTTRDETGYLAAAFNDLSERRSRIEAQRKAMVSDIAHELRTPLTTMRGWLEIADDGIVSPDPEFVRSLLEEAVLLQRIVDDLQVLAAADAGELRIHPEPLRVADVLSQVAAAHQAQAAASGVTLQVHAAADVELTADPVRLRQAVGNLVANAVQHTPAGGFVTLAAHRGGDTVTLQVTDTGTGIAPDDLPRVFDRFWRAEKSRSRRTGGSGLGLPIVRKLTEAHGGTVGAESTPGVRTVFTIEMPADE</sequence>
<dbReference type="Gene3D" id="3.30.565.10">
    <property type="entry name" value="Histidine kinase-like ATPase, C-terminal domain"/>
    <property type="match status" value="1"/>
</dbReference>
<dbReference type="PROSITE" id="PS50109">
    <property type="entry name" value="HIS_KIN"/>
    <property type="match status" value="1"/>
</dbReference>
<dbReference type="PRINTS" id="PR00344">
    <property type="entry name" value="BCTRLSENSOR"/>
</dbReference>
<evidence type="ECO:0000256" key="6">
    <source>
        <dbReference type="ARBA" id="ARBA00022692"/>
    </source>
</evidence>
<feature type="transmembrane region" description="Helical" evidence="10">
    <location>
        <begin position="12"/>
        <end position="35"/>
    </location>
</feature>
<evidence type="ECO:0000256" key="8">
    <source>
        <dbReference type="ARBA" id="ARBA00022989"/>
    </source>
</evidence>
<dbReference type="SUPFAM" id="SSF55874">
    <property type="entry name" value="ATPase domain of HSP90 chaperone/DNA topoisomerase II/histidine kinase"/>
    <property type="match status" value="1"/>
</dbReference>
<keyword evidence="5" id="KW-0808">Transferase</keyword>
<reference evidence="13" key="1">
    <citation type="submission" date="2022-10" db="EMBL/GenBank/DDBJ databases">
        <title>Cytochrome P450 Catalyzes Benzene Ring Formation in the Biosynthesis of Trialkyl-Substituted Aromatic Polyketides.</title>
        <authorList>
            <person name="Zhao E."/>
            <person name="Ge H."/>
        </authorList>
    </citation>
    <scope>NUCLEOTIDE SEQUENCE</scope>
    <source>
        <strain evidence="13">NA0869</strain>
    </source>
</reference>
<name>A0ABY6IH24_STRPE</name>
<feature type="domain" description="Histidine kinase" evidence="11">
    <location>
        <begin position="380"/>
        <end position="594"/>
    </location>
</feature>
<proteinExistence type="predicted"/>
<dbReference type="InterPro" id="IPR003661">
    <property type="entry name" value="HisK_dim/P_dom"/>
</dbReference>
<dbReference type="SUPFAM" id="SSF47384">
    <property type="entry name" value="Homodimeric domain of signal transducing histidine kinase"/>
    <property type="match status" value="1"/>
</dbReference>
<dbReference type="EMBL" id="CP107567">
    <property type="protein sequence ID" value="UYQ66313.1"/>
    <property type="molecule type" value="Genomic_DNA"/>
</dbReference>
<evidence type="ECO:0000256" key="3">
    <source>
        <dbReference type="ARBA" id="ARBA00012438"/>
    </source>
</evidence>
<dbReference type="SMART" id="SM00387">
    <property type="entry name" value="HATPase_c"/>
    <property type="match status" value="1"/>
</dbReference>
<dbReference type="CDD" id="cd00082">
    <property type="entry name" value="HisKA"/>
    <property type="match status" value="1"/>
</dbReference>
<dbReference type="EC" id="2.7.13.3" evidence="3"/>
<keyword evidence="14" id="KW-1185">Reference proteome</keyword>
<dbReference type="SMART" id="SM00388">
    <property type="entry name" value="HisKA"/>
    <property type="match status" value="1"/>
</dbReference>
<dbReference type="PROSITE" id="PS50885">
    <property type="entry name" value="HAMP"/>
    <property type="match status" value="1"/>
</dbReference>
<dbReference type="CDD" id="cd00075">
    <property type="entry name" value="HATPase"/>
    <property type="match status" value="1"/>
</dbReference>
<comment type="subcellular location">
    <subcellularLocation>
        <location evidence="2">Cell membrane</location>
    </subcellularLocation>
</comment>
<dbReference type="InterPro" id="IPR003594">
    <property type="entry name" value="HATPase_dom"/>
</dbReference>
<keyword evidence="4" id="KW-0597">Phosphoprotein</keyword>
<comment type="catalytic activity">
    <reaction evidence="1">
        <text>ATP + protein L-histidine = ADP + protein N-phospho-L-histidine.</text>
        <dbReference type="EC" id="2.7.13.3"/>
    </reaction>
</comment>
<evidence type="ECO:0000256" key="2">
    <source>
        <dbReference type="ARBA" id="ARBA00004236"/>
    </source>
</evidence>
<organism evidence="13 14">
    <name type="scientific">Streptomyces peucetius</name>
    <dbReference type="NCBI Taxonomy" id="1950"/>
    <lineage>
        <taxon>Bacteria</taxon>
        <taxon>Bacillati</taxon>
        <taxon>Actinomycetota</taxon>
        <taxon>Actinomycetes</taxon>
        <taxon>Kitasatosporales</taxon>
        <taxon>Streptomycetaceae</taxon>
        <taxon>Streptomyces</taxon>
    </lineage>
</organism>
<keyword evidence="7 13" id="KW-0418">Kinase</keyword>
<dbReference type="Proteomes" id="UP001163878">
    <property type="component" value="Chromosome"/>
</dbReference>
<evidence type="ECO:0000256" key="5">
    <source>
        <dbReference type="ARBA" id="ARBA00022679"/>
    </source>
</evidence>
<dbReference type="InterPro" id="IPR003660">
    <property type="entry name" value="HAMP_dom"/>
</dbReference>
<evidence type="ECO:0000256" key="10">
    <source>
        <dbReference type="SAM" id="Phobius"/>
    </source>
</evidence>
<dbReference type="InterPro" id="IPR004358">
    <property type="entry name" value="Sig_transdc_His_kin-like_C"/>
</dbReference>
<dbReference type="Pfam" id="PF00672">
    <property type="entry name" value="HAMP"/>
    <property type="match status" value="1"/>
</dbReference>
<evidence type="ECO:0000313" key="14">
    <source>
        <dbReference type="Proteomes" id="UP001163878"/>
    </source>
</evidence>
<dbReference type="GO" id="GO:0016301">
    <property type="term" value="F:kinase activity"/>
    <property type="evidence" value="ECO:0007669"/>
    <property type="project" value="UniProtKB-KW"/>
</dbReference>
<dbReference type="Pfam" id="PF02518">
    <property type="entry name" value="HATPase_c"/>
    <property type="match status" value="1"/>
</dbReference>
<feature type="domain" description="HAMP" evidence="12">
    <location>
        <begin position="322"/>
        <end position="372"/>
    </location>
</feature>
<evidence type="ECO:0000313" key="13">
    <source>
        <dbReference type="EMBL" id="UYQ66313.1"/>
    </source>
</evidence>
<accession>A0ABY6IH24</accession>
<keyword evidence="10" id="KW-0472">Membrane</keyword>
<evidence type="ECO:0000256" key="7">
    <source>
        <dbReference type="ARBA" id="ARBA00022777"/>
    </source>
</evidence>
<dbReference type="PANTHER" id="PTHR43711">
    <property type="entry name" value="TWO-COMPONENT HISTIDINE KINASE"/>
    <property type="match status" value="1"/>
</dbReference>
<evidence type="ECO:0000259" key="12">
    <source>
        <dbReference type="PROSITE" id="PS50885"/>
    </source>
</evidence>
<keyword evidence="9" id="KW-0902">Two-component regulatory system</keyword>
<gene>
    <name evidence="13" type="ORF">OGH68_35955</name>
</gene>
<dbReference type="PANTHER" id="PTHR43711:SF1">
    <property type="entry name" value="HISTIDINE KINASE 1"/>
    <property type="match status" value="1"/>
</dbReference>
<protein>
    <recommendedName>
        <fullName evidence="3">histidine kinase</fullName>
        <ecNumber evidence="3">2.7.13.3</ecNumber>
    </recommendedName>
</protein>
<evidence type="ECO:0000256" key="1">
    <source>
        <dbReference type="ARBA" id="ARBA00000085"/>
    </source>
</evidence>
<dbReference type="InterPro" id="IPR036890">
    <property type="entry name" value="HATPase_C_sf"/>
</dbReference>
<dbReference type="CDD" id="cd06225">
    <property type="entry name" value="HAMP"/>
    <property type="match status" value="1"/>
</dbReference>